<evidence type="ECO:0000256" key="2">
    <source>
        <dbReference type="ARBA" id="ARBA00023015"/>
    </source>
</evidence>
<evidence type="ECO:0000256" key="3">
    <source>
        <dbReference type="ARBA" id="ARBA00023125"/>
    </source>
</evidence>
<dbReference type="InterPro" id="IPR001789">
    <property type="entry name" value="Sig_transdc_resp-reg_receiver"/>
</dbReference>
<dbReference type="InterPro" id="IPR058245">
    <property type="entry name" value="NreC/VraR/RcsB-like_REC"/>
</dbReference>
<dbReference type="PANTHER" id="PTHR43214">
    <property type="entry name" value="TWO-COMPONENT RESPONSE REGULATOR"/>
    <property type="match status" value="1"/>
</dbReference>
<dbReference type="InterPro" id="IPR011006">
    <property type="entry name" value="CheY-like_superfamily"/>
</dbReference>
<keyword evidence="2" id="KW-0805">Transcription regulation</keyword>
<name>A0A6L9Y1I2_9MICO</name>
<comment type="caution">
    <text evidence="8">The sequence shown here is derived from an EMBL/GenBank/DDBJ whole genome shotgun (WGS) entry which is preliminary data.</text>
</comment>
<dbReference type="CDD" id="cd17535">
    <property type="entry name" value="REC_NarL-like"/>
    <property type="match status" value="1"/>
</dbReference>
<keyword evidence="1 5" id="KW-0597">Phosphoprotein</keyword>
<dbReference type="Pfam" id="PF00072">
    <property type="entry name" value="Response_reg"/>
    <property type="match status" value="1"/>
</dbReference>
<dbReference type="SUPFAM" id="SSF52172">
    <property type="entry name" value="CheY-like"/>
    <property type="match status" value="1"/>
</dbReference>
<dbReference type="InterPro" id="IPR039420">
    <property type="entry name" value="WalR-like"/>
</dbReference>
<protein>
    <submittedName>
        <fullName evidence="8">Response regulator transcription factor</fullName>
    </submittedName>
</protein>
<proteinExistence type="predicted"/>
<dbReference type="Gene3D" id="3.40.50.2300">
    <property type="match status" value="1"/>
</dbReference>
<dbReference type="RefSeq" id="WP_163291016.1">
    <property type="nucleotide sequence ID" value="NZ_JAAGWY010000004.1"/>
</dbReference>
<evidence type="ECO:0000256" key="5">
    <source>
        <dbReference type="PROSITE-ProRule" id="PRU00169"/>
    </source>
</evidence>
<dbReference type="SUPFAM" id="SSF46894">
    <property type="entry name" value="C-terminal effector domain of the bipartite response regulators"/>
    <property type="match status" value="1"/>
</dbReference>
<feature type="modified residue" description="4-aspartylphosphate" evidence="5">
    <location>
        <position position="54"/>
    </location>
</feature>
<keyword evidence="9" id="KW-1185">Reference proteome</keyword>
<evidence type="ECO:0000313" key="8">
    <source>
        <dbReference type="EMBL" id="NEN07552.1"/>
    </source>
</evidence>
<accession>A0A6L9Y1I2</accession>
<dbReference type="PROSITE" id="PS50110">
    <property type="entry name" value="RESPONSE_REGULATORY"/>
    <property type="match status" value="1"/>
</dbReference>
<dbReference type="GO" id="GO:0003677">
    <property type="term" value="F:DNA binding"/>
    <property type="evidence" value="ECO:0007669"/>
    <property type="project" value="UniProtKB-KW"/>
</dbReference>
<dbReference type="InterPro" id="IPR000792">
    <property type="entry name" value="Tscrpt_reg_LuxR_C"/>
</dbReference>
<organism evidence="8 9">
    <name type="scientific">Leifsonia tongyongensis</name>
    <dbReference type="NCBI Taxonomy" id="1268043"/>
    <lineage>
        <taxon>Bacteria</taxon>
        <taxon>Bacillati</taxon>
        <taxon>Actinomycetota</taxon>
        <taxon>Actinomycetes</taxon>
        <taxon>Micrococcales</taxon>
        <taxon>Microbacteriaceae</taxon>
        <taxon>Leifsonia</taxon>
    </lineage>
</organism>
<dbReference type="SMART" id="SM00421">
    <property type="entry name" value="HTH_LUXR"/>
    <property type="match status" value="1"/>
</dbReference>
<dbReference type="GO" id="GO:0006355">
    <property type="term" value="P:regulation of DNA-templated transcription"/>
    <property type="evidence" value="ECO:0007669"/>
    <property type="project" value="InterPro"/>
</dbReference>
<feature type="domain" description="Response regulatory" evidence="7">
    <location>
        <begin position="3"/>
        <end position="121"/>
    </location>
</feature>
<keyword evidence="4" id="KW-0804">Transcription</keyword>
<evidence type="ECO:0000259" key="6">
    <source>
        <dbReference type="PROSITE" id="PS50043"/>
    </source>
</evidence>
<gene>
    <name evidence="8" type="ORF">G3T36_16950</name>
</gene>
<reference evidence="8 9" key="1">
    <citation type="journal article" date="2014" name="J. Microbiol.">
        <title>Diaminobutyricibacter tongyongensis gen. nov., sp. nov. and Homoserinibacter gongjuensis gen. nov., sp. nov. belong to the family Microbacteriaceae.</title>
        <authorList>
            <person name="Kim S.J."/>
            <person name="Ahn J.H."/>
            <person name="Weon H.Y."/>
            <person name="Hamada M."/>
            <person name="Suzuki K."/>
            <person name="Kwon S.W."/>
        </authorList>
    </citation>
    <scope>NUCLEOTIDE SEQUENCE [LARGE SCALE GENOMIC DNA]</scope>
    <source>
        <strain evidence="8 9">NBRC 108724</strain>
    </source>
</reference>
<evidence type="ECO:0000313" key="9">
    <source>
        <dbReference type="Proteomes" id="UP000474967"/>
    </source>
</evidence>
<dbReference type="PROSITE" id="PS50043">
    <property type="entry name" value="HTH_LUXR_2"/>
    <property type="match status" value="1"/>
</dbReference>
<dbReference type="GO" id="GO:0000160">
    <property type="term" value="P:phosphorelay signal transduction system"/>
    <property type="evidence" value="ECO:0007669"/>
    <property type="project" value="InterPro"/>
</dbReference>
<dbReference type="AlphaFoldDB" id="A0A6L9Y1I2"/>
<dbReference type="InterPro" id="IPR016032">
    <property type="entry name" value="Sig_transdc_resp-reg_C-effctor"/>
</dbReference>
<dbReference type="Proteomes" id="UP000474967">
    <property type="component" value="Unassembled WGS sequence"/>
</dbReference>
<dbReference type="CDD" id="cd06170">
    <property type="entry name" value="LuxR_C_like"/>
    <property type="match status" value="1"/>
</dbReference>
<dbReference type="PANTHER" id="PTHR43214:SF24">
    <property type="entry name" value="TRANSCRIPTIONAL REGULATORY PROTEIN NARL-RELATED"/>
    <property type="match status" value="1"/>
</dbReference>
<dbReference type="EMBL" id="JAAGWY010000004">
    <property type="protein sequence ID" value="NEN07552.1"/>
    <property type="molecule type" value="Genomic_DNA"/>
</dbReference>
<sequence>MIRVVLVDDQALIREGFRAILERSDDIEVVGEAADGLEAVDIARRTRPDVIVMDVRMPRLDGIAATASVISDPALPDTRVLVVTTYELDATVFEALRAGASGFLLKDLEPDDLRRAVRVVASGESLLAPSVTRRLIARFTTLPRRDADVDERLGRLTEREREIVALVASGLSNAEIGERLFISPATAKTHVSRAMTKLGARDRAQVVVFAYESGIVSAPGP</sequence>
<feature type="domain" description="HTH luxR-type" evidence="6">
    <location>
        <begin position="149"/>
        <end position="214"/>
    </location>
</feature>
<evidence type="ECO:0000259" key="7">
    <source>
        <dbReference type="PROSITE" id="PS50110"/>
    </source>
</evidence>
<dbReference type="Pfam" id="PF00196">
    <property type="entry name" value="GerE"/>
    <property type="match status" value="1"/>
</dbReference>
<keyword evidence="3" id="KW-0238">DNA-binding</keyword>
<evidence type="ECO:0000256" key="4">
    <source>
        <dbReference type="ARBA" id="ARBA00023163"/>
    </source>
</evidence>
<dbReference type="SMART" id="SM00448">
    <property type="entry name" value="REC"/>
    <property type="match status" value="1"/>
</dbReference>
<dbReference type="PRINTS" id="PR00038">
    <property type="entry name" value="HTHLUXR"/>
</dbReference>
<evidence type="ECO:0000256" key="1">
    <source>
        <dbReference type="ARBA" id="ARBA00022553"/>
    </source>
</evidence>